<dbReference type="EMBL" id="FMXO01000019">
    <property type="protein sequence ID" value="SDB58195.1"/>
    <property type="molecule type" value="Genomic_DNA"/>
</dbReference>
<proteinExistence type="predicted"/>
<dbReference type="Proteomes" id="UP000198771">
    <property type="component" value="Unassembled WGS sequence"/>
</dbReference>
<accession>A0A1G6EMT0</accession>
<dbReference type="AlphaFoldDB" id="A0A1G6EMT0"/>
<evidence type="ECO:0000313" key="1">
    <source>
        <dbReference type="EMBL" id="SDB58195.1"/>
    </source>
</evidence>
<evidence type="ECO:0000313" key="2">
    <source>
        <dbReference type="Proteomes" id="UP000198771"/>
    </source>
</evidence>
<protein>
    <submittedName>
        <fullName evidence="1">Uncharacterized protein</fullName>
    </submittedName>
</protein>
<dbReference type="InterPro" id="IPR036086">
    <property type="entry name" value="ParB/Sulfiredoxin_sf"/>
</dbReference>
<reference evidence="1 2" key="1">
    <citation type="submission" date="2016-10" db="EMBL/GenBank/DDBJ databases">
        <authorList>
            <person name="de Groot N.N."/>
        </authorList>
    </citation>
    <scope>NUCLEOTIDE SEQUENCE [LARGE SCALE GENOMIC DNA]</scope>
    <source>
        <strain evidence="1 2">ASO4-2</strain>
    </source>
</reference>
<organism evidence="1 2">
    <name type="scientific">Desulfonatronum thiosulfatophilum</name>
    <dbReference type="NCBI Taxonomy" id="617002"/>
    <lineage>
        <taxon>Bacteria</taxon>
        <taxon>Pseudomonadati</taxon>
        <taxon>Thermodesulfobacteriota</taxon>
        <taxon>Desulfovibrionia</taxon>
        <taxon>Desulfovibrionales</taxon>
        <taxon>Desulfonatronaceae</taxon>
        <taxon>Desulfonatronum</taxon>
    </lineage>
</organism>
<dbReference type="SUPFAM" id="SSF110849">
    <property type="entry name" value="ParB/Sulfiredoxin"/>
    <property type="match status" value="1"/>
</dbReference>
<name>A0A1G6EMT0_9BACT</name>
<gene>
    <name evidence="1" type="ORF">SAMN05660653_02940</name>
</gene>
<keyword evidence="2" id="KW-1185">Reference proteome</keyword>
<sequence>MRSVFALARCLPPYARKRLKEFLLALTSQVHQERLVPEPVDFRGVLSDPFEALSRVDPRQPVLVNVPLERCRTLGPVGFPPLAEAHHPYVLAMLEYLESNIQQYDESPLKLYFDHFQPQNAAELADVPGVDNDSNLHRKEAIELDFPWLASPGLEVKSMRNKFLRDDAAQFGKQLSGDDGLNYFGPVSSAKADLEMERVVYIIDSIKRNGYRVPAKQDHISGYLLKKGDSYVALPWGGQHRLAALGALGFRHAPFLLYRHRVTDRASVKSWPAVTSGDFSPEQALHLFDRIFAGRQPQQVEKVWPDVLKGCHHKINDDWQ</sequence>